<dbReference type="Proteomes" id="UP000250561">
    <property type="component" value="Unassembled WGS sequence"/>
</dbReference>
<protein>
    <submittedName>
        <fullName evidence="1">Uncharacterized protein</fullName>
    </submittedName>
</protein>
<gene>
    <name evidence="1" type="ORF">NCTC11126_06341</name>
</gene>
<organism evidence="1 2">
    <name type="scientific">Escherichia coli</name>
    <dbReference type="NCBI Taxonomy" id="562"/>
    <lineage>
        <taxon>Bacteria</taxon>
        <taxon>Pseudomonadati</taxon>
        <taxon>Pseudomonadota</taxon>
        <taxon>Gammaproteobacteria</taxon>
        <taxon>Enterobacterales</taxon>
        <taxon>Enterobacteriaceae</taxon>
        <taxon>Escherichia</taxon>
    </lineage>
</organism>
<evidence type="ECO:0000313" key="2">
    <source>
        <dbReference type="Proteomes" id="UP000250561"/>
    </source>
</evidence>
<sequence>MRTILTIDIQLGYPRRPGAFGAHTFLKRAFSNKQRRFTIKRYAMSSRQQAHSISVVAFNGGKQLR</sequence>
<proteinExistence type="predicted"/>
<name>A0A2X1KJH5_ECOLX</name>
<dbReference type="EMBL" id="UARS01000022">
    <property type="protein sequence ID" value="SPW58759.1"/>
    <property type="molecule type" value="Genomic_DNA"/>
</dbReference>
<reference evidence="1 2" key="1">
    <citation type="submission" date="2018-06" db="EMBL/GenBank/DDBJ databases">
        <authorList>
            <consortium name="Pathogen Informatics"/>
            <person name="Doyle S."/>
        </authorList>
    </citation>
    <scope>NUCLEOTIDE SEQUENCE [LARGE SCALE GENOMIC DNA]</scope>
    <source>
        <strain evidence="1 2">NCTC11126</strain>
    </source>
</reference>
<evidence type="ECO:0000313" key="1">
    <source>
        <dbReference type="EMBL" id="SPW58759.1"/>
    </source>
</evidence>
<dbReference type="AlphaFoldDB" id="A0A2X1KJH5"/>
<accession>A0A2X1KJH5</accession>